<dbReference type="InterPro" id="IPR027417">
    <property type="entry name" value="P-loop_NTPase"/>
</dbReference>
<accession>A0A222WQX6</accession>
<name>A0A222WQX6_9BACL</name>
<proteinExistence type="predicted"/>
<organism evidence="1 2">
    <name type="scientific">Paenibacillus kribbensis</name>
    <dbReference type="NCBI Taxonomy" id="172713"/>
    <lineage>
        <taxon>Bacteria</taxon>
        <taxon>Bacillati</taxon>
        <taxon>Bacillota</taxon>
        <taxon>Bacilli</taxon>
        <taxon>Bacillales</taxon>
        <taxon>Paenibacillaceae</taxon>
        <taxon>Paenibacillus</taxon>
    </lineage>
</organism>
<sequence length="684" mass="80364">MAVNRDCEIEQMYNYLTEEHKQNVHKEAFQDIANVFLDLYDEHTKQYHQYVEFKNNKRIEKPDSAVKWLCNASMGHGKTTVLICFLKWLVSETYLKKKVPILLVIRENGMAEEVFNELKKFDEHCIVSVRAANKEDIEPYVCYHQIVIITHSRLDNLALGYGNAQMYKSWKQYRMNGFSSYDALDTHNYVCTRQRLLIVDEKPSFVNASIFGIDSWDNALDWFNTLSFVLKMQPFQAQVLKTYILHLIANQLVENTSDVTTALMTKTKDDKMNSILNAIQSIKANAESKSKIEAYKKMIHFEKLCKRSRLGRIDDYEQNGLTGRKIIVSERIHYGKLKLNMLVLDGTAKMNSRQYIGFTAKIVQNYNQYARLNMCQDVINTSKNSRLKKGHTTQKAITERILELKQKHLDLFILPTKFDIPIYKKLGAIGTEQQDSFEEKVSDHTRPINLMNTTGKNQLKDKTAMYLTSLPRMNPDYYKIIAISLYGDKVSLKLSDEDDLNWFEDEKLEMVYRGELYAEFLQIVHRTALRKINEDTPIHIYVAFNQNEKDIATVQPMFWEINNWYMHGKMNYTYNGINDESLYSRGDTIRNFAQEIHQWIWENSTYFNQLPLPVSSIQKGTDSIGEKFRKWLSKNNNWVNKKEMINKVFAQYGYIIYEKQDRYSSNTKYISTINKHYEYQIFGS</sequence>
<dbReference type="KEGG" id="pkb:B4V02_20955"/>
<evidence type="ECO:0008006" key="3">
    <source>
        <dbReference type="Google" id="ProtNLM"/>
    </source>
</evidence>
<dbReference type="Proteomes" id="UP000214666">
    <property type="component" value="Chromosome"/>
</dbReference>
<evidence type="ECO:0000313" key="1">
    <source>
        <dbReference type="EMBL" id="ASR48987.1"/>
    </source>
</evidence>
<dbReference type="SUPFAM" id="SSF52540">
    <property type="entry name" value="P-loop containing nucleoside triphosphate hydrolases"/>
    <property type="match status" value="1"/>
</dbReference>
<protein>
    <recommendedName>
        <fullName evidence="3">Helicase/UvrB N-terminal domain-containing protein</fullName>
    </recommendedName>
</protein>
<dbReference type="Gene3D" id="3.40.50.300">
    <property type="entry name" value="P-loop containing nucleotide triphosphate hydrolases"/>
    <property type="match status" value="1"/>
</dbReference>
<dbReference type="EMBL" id="CP020028">
    <property type="protein sequence ID" value="ASR48987.1"/>
    <property type="molecule type" value="Genomic_DNA"/>
</dbReference>
<dbReference type="RefSeq" id="WP_094156262.1">
    <property type="nucleotide sequence ID" value="NZ_CP020028.1"/>
</dbReference>
<reference evidence="1 2" key="1">
    <citation type="submission" date="2017-03" db="EMBL/GenBank/DDBJ databases">
        <title>Complete genome sequence of Paenibacillus Kribbensis producing bioflocculants.</title>
        <authorList>
            <person name="Lee H.-G."/>
            <person name="Oh H.-M."/>
        </authorList>
    </citation>
    <scope>NUCLEOTIDE SEQUENCE [LARGE SCALE GENOMIC DNA]</scope>
    <source>
        <strain evidence="1 2">AM49</strain>
    </source>
</reference>
<keyword evidence="2" id="KW-1185">Reference proteome</keyword>
<dbReference type="AlphaFoldDB" id="A0A222WQX6"/>
<evidence type="ECO:0000313" key="2">
    <source>
        <dbReference type="Proteomes" id="UP000214666"/>
    </source>
</evidence>
<gene>
    <name evidence="1" type="ORF">B4V02_20955</name>
</gene>